<feature type="repeat" description="ANK" evidence="3">
    <location>
        <begin position="218"/>
        <end position="250"/>
    </location>
</feature>
<feature type="region of interest" description="Disordered" evidence="4">
    <location>
        <begin position="1184"/>
        <end position="1266"/>
    </location>
</feature>
<feature type="region of interest" description="Disordered" evidence="4">
    <location>
        <begin position="1315"/>
        <end position="1341"/>
    </location>
</feature>
<feature type="compositionally biased region" description="Polar residues" evidence="4">
    <location>
        <begin position="1231"/>
        <end position="1245"/>
    </location>
</feature>
<feature type="compositionally biased region" description="Low complexity" evidence="4">
    <location>
        <begin position="997"/>
        <end position="1014"/>
    </location>
</feature>
<feature type="compositionally biased region" description="Polar residues" evidence="4">
    <location>
        <begin position="679"/>
        <end position="691"/>
    </location>
</feature>
<dbReference type="InterPro" id="IPR036770">
    <property type="entry name" value="Ankyrin_rpt-contain_sf"/>
</dbReference>
<protein>
    <submittedName>
        <fullName evidence="5">Ankyrin repeat domain-containing protein 6</fullName>
    </submittedName>
</protein>
<feature type="region of interest" description="Disordered" evidence="4">
    <location>
        <begin position="620"/>
        <end position="863"/>
    </location>
</feature>
<dbReference type="SUPFAM" id="SSF48403">
    <property type="entry name" value="Ankyrin repeat"/>
    <property type="match status" value="1"/>
</dbReference>
<evidence type="ECO:0000256" key="1">
    <source>
        <dbReference type="ARBA" id="ARBA00022737"/>
    </source>
</evidence>
<keyword evidence="6" id="KW-1185">Reference proteome</keyword>
<feature type="compositionally biased region" description="Polar residues" evidence="4">
    <location>
        <begin position="769"/>
        <end position="786"/>
    </location>
</feature>
<evidence type="ECO:0000256" key="2">
    <source>
        <dbReference type="ARBA" id="ARBA00023043"/>
    </source>
</evidence>
<feature type="repeat" description="ANK" evidence="3">
    <location>
        <begin position="185"/>
        <end position="217"/>
    </location>
</feature>
<proteinExistence type="predicted"/>
<accession>A0A210PT80</accession>
<feature type="region of interest" description="Disordered" evidence="4">
    <location>
        <begin position="880"/>
        <end position="900"/>
    </location>
</feature>
<dbReference type="OrthoDB" id="6251518at2759"/>
<feature type="region of interest" description="Disordered" evidence="4">
    <location>
        <begin position="331"/>
        <end position="351"/>
    </location>
</feature>
<dbReference type="PRINTS" id="PR01415">
    <property type="entry name" value="ANKYRIN"/>
</dbReference>
<dbReference type="Pfam" id="PF12796">
    <property type="entry name" value="Ank_2"/>
    <property type="match status" value="2"/>
</dbReference>
<dbReference type="InterPro" id="IPR002110">
    <property type="entry name" value="Ankyrin_rpt"/>
</dbReference>
<dbReference type="PANTHER" id="PTHR24126">
    <property type="entry name" value="ANKYRIN REPEAT, PH AND SEC7 DOMAIN CONTAINING PROTEIN SECG-RELATED"/>
    <property type="match status" value="1"/>
</dbReference>
<feature type="compositionally biased region" description="Polar residues" evidence="4">
    <location>
        <begin position="965"/>
        <end position="996"/>
    </location>
</feature>
<feature type="region of interest" description="Disordered" evidence="4">
    <location>
        <begin position="950"/>
        <end position="1042"/>
    </location>
</feature>
<comment type="caution">
    <text evidence="5">The sequence shown here is derived from an EMBL/GenBank/DDBJ whole genome shotgun (WGS) entry which is preliminary data.</text>
</comment>
<sequence>MEIEMTEMSGPATHSAYPTVSLVDKLRLAACNGQVDKVQELIQLGATFHPDKEGRTPLHFAAVKGFDEVCKFLVSHGCPLDEQDSMGYTAIHRAASQGHMEVIRHLLEEGGSADRQDEHGNTALHEAAWNGYSSAIELLIKHNCNVVVTNKAGFTSLHLAAQNGHNQSTRVLLYGGCNPDLKNNYGDSSIHTAARYGHAGVTRILISARCCLNLQNKNGDTALHIAAALKRRKIAKLLVEAGIDLYIKNKQTETATDVARRKEHPEIILIITSFSRSKTPKSQKEVNFKDMPVNVMDGPVVVPDEDAPIKTDKSSKEKSKFFFFKKKKKDKDKMDDGKTGTRQGQQMTQAEKDKVQGFFSQYIPRPGSQYYRDLAGNIKQGPIGYTPLCQCGPALHKLEQHVNTNSDNIYEHIDASNQVLHQRLEQLDKRTAQQVFAIDKLTKERLTREEKNCNGRISQQLQQERKFMLQKYTEQTRMEVEDWLEAKLSSYGHCLNHHHDDSALPSKSFFTDVHENENGRLFRSRSDETLSQSDYSVKHKKRQFYESRQAAMQQLREWQDDVKEGKARHNERVARENNLGKGQIYSSQGHVQVGQIQVHSAPQGDSSREENVRGSRVTFNLLSPSTASTSRTPFVQSPADSNDIKMFGSQGAIPKRIPHSQTWHNSEQFRNSPVKRESSPLTHSTPKSYDSSPYEMVGGVKRGAMVRSQTTDPDGFQRSSQRYNQHHHVDPSYQRSSQRESSSTSRPNQTDSSDGFHRTRQRQSFPERGSSNTSTGNNPISTSSGAGQDPLGSQQSSIGIGKGNISKPTFSTFGYPEMDTKTETRSSSVVDNMVGPSANSGSDEPQQPGSRAKDKGMCGSGVKEINPYGSVSVVPDSVYGHSRTNPSLRQVPKPPEKPDFLRKENMCKERDMYGYFVKNKDDMYMSMQPKVSPLRQRTRSSDELLLEENEITSAHEMAKRGGSADRTTVGQRSMNPTPHNVDGRSSSAQNTNYVSNSQGHSTQGQSDQGQGQWSFYVGRGQGKTGHQTPVGQQDGPVPASYGQYSSRVLRTPESHYVSMNDDHYRMTPIGEKNRINSGRTPMENPYVSGKEIAKYRRGDTSPAPYHSTYNMNRVGHNDDYDLIENVDKSKSKSESNLLDRTSGSSNCGNSPRGDFLVCRTPVSGGEEADKDHIRNVSNYPNAYCKEDSSSNPDSGYSSKIFGNRLRPGNVPSNSGSPSFNSGTPSSSFSTDHSISTPGHSHSNSPYIPANHADYQQIPGSQDQHREAIESQVQNWYQKKLIEAADKIKDPSCGPSPPIPYPGQAPNRNLYTSHQQLGQTSQTHPHYGSQPQYSNKSYYRGNSAYGNRQQIASYVQGSDV</sequence>
<dbReference type="Proteomes" id="UP000242188">
    <property type="component" value="Unassembled WGS sequence"/>
</dbReference>
<dbReference type="PANTHER" id="PTHR24126:SF14">
    <property type="entry name" value="ANK_REP_REGION DOMAIN-CONTAINING PROTEIN"/>
    <property type="match status" value="1"/>
</dbReference>
<dbReference type="STRING" id="6573.A0A210PT80"/>
<feature type="region of interest" description="Disordered" evidence="4">
    <location>
        <begin position="1071"/>
        <end position="1107"/>
    </location>
</feature>
<feature type="compositionally biased region" description="Low complexity" evidence="4">
    <location>
        <begin position="1189"/>
        <end position="1198"/>
    </location>
</feature>
<feature type="compositionally biased region" description="Polar residues" evidence="4">
    <location>
        <begin position="1315"/>
        <end position="1336"/>
    </location>
</feature>
<feature type="compositionally biased region" description="Polar residues" evidence="4">
    <location>
        <begin position="707"/>
        <end position="723"/>
    </location>
</feature>
<dbReference type="SMART" id="SM00248">
    <property type="entry name" value="ANK"/>
    <property type="match status" value="7"/>
</dbReference>
<feature type="compositionally biased region" description="Polar residues" evidence="4">
    <location>
        <begin position="340"/>
        <end position="349"/>
    </location>
</feature>
<feature type="compositionally biased region" description="Polar residues" evidence="4">
    <location>
        <begin position="659"/>
        <end position="671"/>
    </location>
</feature>
<evidence type="ECO:0000256" key="4">
    <source>
        <dbReference type="SAM" id="MobiDB-lite"/>
    </source>
</evidence>
<feature type="compositionally biased region" description="Low complexity" evidence="4">
    <location>
        <begin position="792"/>
        <end position="807"/>
    </location>
</feature>
<feature type="repeat" description="ANK" evidence="3">
    <location>
        <begin position="152"/>
        <end position="184"/>
    </location>
</feature>
<feature type="compositionally biased region" description="Polar residues" evidence="4">
    <location>
        <begin position="837"/>
        <end position="849"/>
    </location>
</feature>
<keyword evidence="1" id="KW-0677">Repeat</keyword>
<evidence type="ECO:0000256" key="3">
    <source>
        <dbReference type="PROSITE-ProRule" id="PRU00023"/>
    </source>
</evidence>
<feature type="compositionally biased region" description="Polar residues" evidence="4">
    <location>
        <begin position="620"/>
        <end position="640"/>
    </location>
</feature>
<feature type="compositionally biased region" description="Polar residues" evidence="4">
    <location>
        <begin position="1134"/>
        <end position="1149"/>
    </location>
</feature>
<feature type="compositionally biased region" description="Low complexity" evidence="4">
    <location>
        <begin position="1212"/>
        <end position="1230"/>
    </location>
</feature>
<name>A0A210PT80_MIZYE</name>
<dbReference type="EMBL" id="NEDP02005514">
    <property type="protein sequence ID" value="OWF39699.1"/>
    <property type="molecule type" value="Genomic_DNA"/>
</dbReference>
<feature type="repeat" description="ANK" evidence="3">
    <location>
        <begin position="119"/>
        <end position="151"/>
    </location>
</feature>
<dbReference type="PROSITE" id="PS50297">
    <property type="entry name" value="ANK_REP_REGION"/>
    <property type="match status" value="5"/>
</dbReference>
<gene>
    <name evidence="5" type="ORF">KP79_PYT07916</name>
</gene>
<dbReference type="Gene3D" id="1.25.40.20">
    <property type="entry name" value="Ankyrin repeat-containing domain"/>
    <property type="match status" value="1"/>
</dbReference>
<organism evidence="5 6">
    <name type="scientific">Mizuhopecten yessoensis</name>
    <name type="common">Japanese scallop</name>
    <name type="synonym">Patinopecten yessoensis</name>
    <dbReference type="NCBI Taxonomy" id="6573"/>
    <lineage>
        <taxon>Eukaryota</taxon>
        <taxon>Metazoa</taxon>
        <taxon>Spiralia</taxon>
        <taxon>Lophotrochozoa</taxon>
        <taxon>Mollusca</taxon>
        <taxon>Bivalvia</taxon>
        <taxon>Autobranchia</taxon>
        <taxon>Pteriomorphia</taxon>
        <taxon>Pectinida</taxon>
        <taxon>Pectinoidea</taxon>
        <taxon>Pectinidae</taxon>
        <taxon>Mizuhopecten</taxon>
    </lineage>
</organism>
<feature type="region of interest" description="Disordered" evidence="4">
    <location>
        <begin position="1130"/>
        <end position="1160"/>
    </location>
</feature>
<evidence type="ECO:0000313" key="6">
    <source>
        <dbReference type="Proteomes" id="UP000242188"/>
    </source>
</evidence>
<dbReference type="PROSITE" id="PS50088">
    <property type="entry name" value="ANK_REPEAT"/>
    <property type="match status" value="6"/>
</dbReference>
<feature type="repeat" description="ANK" evidence="3">
    <location>
        <begin position="53"/>
        <end position="85"/>
    </location>
</feature>
<keyword evidence="2 3" id="KW-0040">ANK repeat</keyword>
<feature type="repeat" description="ANK" evidence="3">
    <location>
        <begin position="86"/>
        <end position="118"/>
    </location>
</feature>
<evidence type="ECO:0000313" key="5">
    <source>
        <dbReference type="EMBL" id="OWF39699.1"/>
    </source>
</evidence>
<feature type="compositionally biased region" description="Low complexity" evidence="4">
    <location>
        <begin position="732"/>
        <end position="746"/>
    </location>
</feature>
<reference evidence="5 6" key="1">
    <citation type="journal article" date="2017" name="Nat. Ecol. Evol.">
        <title>Scallop genome provides insights into evolution of bilaterian karyotype and development.</title>
        <authorList>
            <person name="Wang S."/>
            <person name="Zhang J."/>
            <person name="Jiao W."/>
            <person name="Li J."/>
            <person name="Xun X."/>
            <person name="Sun Y."/>
            <person name="Guo X."/>
            <person name="Huan P."/>
            <person name="Dong B."/>
            <person name="Zhang L."/>
            <person name="Hu X."/>
            <person name="Sun X."/>
            <person name="Wang J."/>
            <person name="Zhao C."/>
            <person name="Wang Y."/>
            <person name="Wang D."/>
            <person name="Huang X."/>
            <person name="Wang R."/>
            <person name="Lv J."/>
            <person name="Li Y."/>
            <person name="Zhang Z."/>
            <person name="Liu B."/>
            <person name="Lu W."/>
            <person name="Hui Y."/>
            <person name="Liang J."/>
            <person name="Zhou Z."/>
            <person name="Hou R."/>
            <person name="Li X."/>
            <person name="Liu Y."/>
            <person name="Li H."/>
            <person name="Ning X."/>
            <person name="Lin Y."/>
            <person name="Zhao L."/>
            <person name="Xing Q."/>
            <person name="Dou J."/>
            <person name="Li Y."/>
            <person name="Mao J."/>
            <person name="Guo H."/>
            <person name="Dou H."/>
            <person name="Li T."/>
            <person name="Mu C."/>
            <person name="Jiang W."/>
            <person name="Fu Q."/>
            <person name="Fu X."/>
            <person name="Miao Y."/>
            <person name="Liu J."/>
            <person name="Yu Q."/>
            <person name="Li R."/>
            <person name="Liao H."/>
            <person name="Li X."/>
            <person name="Kong Y."/>
            <person name="Jiang Z."/>
            <person name="Chourrout D."/>
            <person name="Li R."/>
            <person name="Bao Z."/>
        </authorList>
    </citation>
    <scope>NUCLEOTIDE SEQUENCE [LARGE SCALE GENOMIC DNA]</scope>
    <source>
        <strain evidence="5 6">PY_sf001</strain>
    </source>
</reference>